<dbReference type="Proteomes" id="UP001597011">
    <property type="component" value="Unassembled WGS sequence"/>
</dbReference>
<accession>A0ABW3BRF1</accession>
<gene>
    <name evidence="1" type="ORF">ACFQ0I_08050</name>
</gene>
<dbReference type="InterPro" id="IPR025345">
    <property type="entry name" value="DUF4249"/>
</dbReference>
<reference evidence="2" key="1">
    <citation type="journal article" date="2019" name="Int. J. Syst. Evol. Microbiol.">
        <title>The Global Catalogue of Microorganisms (GCM) 10K type strain sequencing project: providing services to taxonomists for standard genome sequencing and annotation.</title>
        <authorList>
            <consortium name="The Broad Institute Genomics Platform"/>
            <consortium name="The Broad Institute Genome Sequencing Center for Infectious Disease"/>
            <person name="Wu L."/>
            <person name="Ma J."/>
        </authorList>
    </citation>
    <scope>NUCLEOTIDE SEQUENCE [LARGE SCALE GENOMIC DNA]</scope>
    <source>
        <strain evidence="2">CCUG 60529</strain>
    </source>
</reference>
<dbReference type="EMBL" id="JBHTIB010000012">
    <property type="protein sequence ID" value="MFD0835710.1"/>
    <property type="molecule type" value="Genomic_DNA"/>
</dbReference>
<organism evidence="1 2">
    <name type="scientific">Mariniflexile aquimaris</name>
    <dbReference type="NCBI Taxonomy" id="881009"/>
    <lineage>
        <taxon>Bacteria</taxon>
        <taxon>Pseudomonadati</taxon>
        <taxon>Bacteroidota</taxon>
        <taxon>Flavobacteriia</taxon>
        <taxon>Flavobacteriales</taxon>
        <taxon>Flavobacteriaceae</taxon>
        <taxon>Mariniflexile</taxon>
    </lineage>
</organism>
<keyword evidence="2" id="KW-1185">Reference proteome</keyword>
<dbReference type="RefSeq" id="WP_379941088.1">
    <property type="nucleotide sequence ID" value="NZ_JBHTIB010000012.1"/>
</dbReference>
<evidence type="ECO:0000313" key="2">
    <source>
        <dbReference type="Proteomes" id="UP001597011"/>
    </source>
</evidence>
<name>A0ABW3BRF1_9FLAO</name>
<sequence>MKNLIYIIFICLSVFNCEEVVELNLKTSEQKLVIDASLGWIKNTNGKTQFIKLSLTAPYYDTSVPPATGAVVKVTDTKNNTFEFIEEENTGIYRNFNFIPEINGVYTLTILYNNEIYTGTETLMPVVPIEYVEQKNDAGFSGEDTEIKAYYTDPANTKNYYLFEYVNTNANELNIDVYDDEFTDGNRIFAFQSYEDLKSGDELIIKNHGISKQHFEYMSILLQQNDDNNSGDPFQTQPTTIRGNCINQTNPDNFPLGYFRVSEVSTFRYIVN</sequence>
<evidence type="ECO:0000313" key="1">
    <source>
        <dbReference type="EMBL" id="MFD0835710.1"/>
    </source>
</evidence>
<dbReference type="Pfam" id="PF14054">
    <property type="entry name" value="DUF4249"/>
    <property type="match status" value="1"/>
</dbReference>
<protein>
    <submittedName>
        <fullName evidence="1">DUF4249 domain-containing protein</fullName>
    </submittedName>
</protein>
<comment type="caution">
    <text evidence="1">The sequence shown here is derived from an EMBL/GenBank/DDBJ whole genome shotgun (WGS) entry which is preliminary data.</text>
</comment>
<proteinExistence type="predicted"/>